<dbReference type="Gene3D" id="2.120.10.30">
    <property type="entry name" value="TolB, C-terminal domain"/>
    <property type="match status" value="1"/>
</dbReference>
<proteinExistence type="predicted"/>
<dbReference type="EMBL" id="UYYB01008477">
    <property type="protein sequence ID" value="VDM68339.1"/>
    <property type="molecule type" value="Genomic_DNA"/>
</dbReference>
<keyword evidence="2" id="KW-1185">Reference proteome</keyword>
<dbReference type="InterPro" id="IPR011042">
    <property type="entry name" value="6-blade_b-propeller_TolB-like"/>
</dbReference>
<dbReference type="Proteomes" id="UP000270094">
    <property type="component" value="Unassembled WGS sequence"/>
</dbReference>
<evidence type="ECO:0000313" key="2">
    <source>
        <dbReference type="Proteomes" id="UP000270094"/>
    </source>
</evidence>
<sequence length="82" mass="9030">MGVIIYRMEEAYILPISKQLGEIGGLAIDGKGHLVAFHRAEREWDANSFDGKEKFNKKLGPIKNSTIAIIDTSNGKVSPQIC</sequence>
<reference evidence="1 2" key="1">
    <citation type="submission" date="2018-11" db="EMBL/GenBank/DDBJ databases">
        <authorList>
            <consortium name="Pathogen Informatics"/>
        </authorList>
    </citation>
    <scope>NUCLEOTIDE SEQUENCE [LARGE SCALE GENOMIC DNA]</scope>
</reference>
<organism evidence="1 2">
    <name type="scientific">Strongylus vulgaris</name>
    <name type="common">Blood worm</name>
    <dbReference type="NCBI Taxonomy" id="40348"/>
    <lineage>
        <taxon>Eukaryota</taxon>
        <taxon>Metazoa</taxon>
        <taxon>Ecdysozoa</taxon>
        <taxon>Nematoda</taxon>
        <taxon>Chromadorea</taxon>
        <taxon>Rhabditida</taxon>
        <taxon>Rhabditina</taxon>
        <taxon>Rhabditomorpha</taxon>
        <taxon>Strongyloidea</taxon>
        <taxon>Strongylidae</taxon>
        <taxon>Strongylus</taxon>
    </lineage>
</organism>
<dbReference type="AlphaFoldDB" id="A0A3P7IMZ4"/>
<evidence type="ECO:0008006" key="3">
    <source>
        <dbReference type="Google" id="ProtNLM"/>
    </source>
</evidence>
<evidence type="ECO:0000313" key="1">
    <source>
        <dbReference type="EMBL" id="VDM68339.1"/>
    </source>
</evidence>
<gene>
    <name evidence="1" type="ORF">SVUK_LOCUS3337</name>
</gene>
<protein>
    <recommendedName>
        <fullName evidence="3">Bee-milk protein</fullName>
    </recommendedName>
</protein>
<dbReference type="OrthoDB" id="10018185at2759"/>
<accession>A0A3P7IMZ4</accession>
<name>A0A3P7IMZ4_STRVU</name>